<evidence type="ECO:0000256" key="1">
    <source>
        <dbReference type="SAM" id="MobiDB-lite"/>
    </source>
</evidence>
<organism evidence="2">
    <name type="scientific">Tetraselmis sp. GSL018</name>
    <dbReference type="NCBI Taxonomy" id="582737"/>
    <lineage>
        <taxon>Eukaryota</taxon>
        <taxon>Viridiplantae</taxon>
        <taxon>Chlorophyta</taxon>
        <taxon>core chlorophytes</taxon>
        <taxon>Chlorodendrophyceae</taxon>
        <taxon>Chlorodendrales</taxon>
        <taxon>Chlorodendraceae</taxon>
        <taxon>Tetraselmis</taxon>
    </lineage>
</organism>
<feature type="non-terminal residue" evidence="2">
    <location>
        <position position="1"/>
    </location>
</feature>
<feature type="compositionally biased region" description="Pro residues" evidence="1">
    <location>
        <begin position="1"/>
        <end position="12"/>
    </location>
</feature>
<proteinExistence type="predicted"/>
<accession>A0A061RTJ3</accession>
<name>A0A061RTJ3_9CHLO</name>
<gene>
    <name evidence="2" type="ORF">TSPGSL018_20970</name>
</gene>
<dbReference type="SUPFAM" id="SSF141130">
    <property type="entry name" value="Acetamidase/Formamidase-like"/>
    <property type="match status" value="1"/>
</dbReference>
<dbReference type="AlphaFoldDB" id="A0A061RTJ3"/>
<dbReference type="Gene3D" id="3.10.28.20">
    <property type="entry name" value="Acetamidase/Formamidase-like domains"/>
    <property type="match status" value="1"/>
</dbReference>
<dbReference type="EMBL" id="GBEZ01009428">
    <property type="protein sequence ID" value="JAC76157.1"/>
    <property type="molecule type" value="Transcribed_RNA"/>
</dbReference>
<feature type="region of interest" description="Disordered" evidence="1">
    <location>
        <begin position="1"/>
        <end position="34"/>
    </location>
</feature>
<evidence type="ECO:0000313" key="2">
    <source>
        <dbReference type="EMBL" id="JAC76157.1"/>
    </source>
</evidence>
<protein>
    <submittedName>
        <fullName evidence="2">Uncharacterized protein</fullName>
    </submittedName>
</protein>
<sequence length="96" mass="10341">EGASIPFPPPWEATPAVRAPARAPPARRRGRPHPLSAQVAALQDLLEWLHAASGLEHEKLYRLASLAGDMAVTQVVNGRKGVHMLFPKSGIPVPQK</sequence>
<reference evidence="2" key="1">
    <citation type="submission" date="2014-05" db="EMBL/GenBank/DDBJ databases">
        <title>The transcriptome of the halophilic microalga Tetraselmis sp. GSL018 isolated from the Great Salt Lake, Utah.</title>
        <authorList>
            <person name="Jinkerson R.E."/>
            <person name="D'Adamo S."/>
            <person name="Posewitz M.C."/>
        </authorList>
    </citation>
    <scope>NUCLEOTIDE SEQUENCE</scope>
    <source>
        <strain evidence="2">GSL018</strain>
    </source>
</reference>